<evidence type="ECO:0000313" key="2">
    <source>
        <dbReference type="Proteomes" id="UP000886998"/>
    </source>
</evidence>
<protein>
    <submittedName>
        <fullName evidence="1">Uncharacterized protein</fullName>
    </submittedName>
</protein>
<dbReference type="EMBL" id="BMAV01010079">
    <property type="protein sequence ID" value="GFY54919.1"/>
    <property type="molecule type" value="Genomic_DNA"/>
</dbReference>
<proteinExistence type="predicted"/>
<accession>A0A8X7C7C7</accession>
<comment type="caution">
    <text evidence="1">The sequence shown here is derived from an EMBL/GenBank/DDBJ whole genome shotgun (WGS) entry which is preliminary data.</text>
</comment>
<organism evidence="1 2">
    <name type="scientific">Trichonephila inaurata madagascariensis</name>
    <dbReference type="NCBI Taxonomy" id="2747483"/>
    <lineage>
        <taxon>Eukaryota</taxon>
        <taxon>Metazoa</taxon>
        <taxon>Ecdysozoa</taxon>
        <taxon>Arthropoda</taxon>
        <taxon>Chelicerata</taxon>
        <taxon>Arachnida</taxon>
        <taxon>Araneae</taxon>
        <taxon>Araneomorphae</taxon>
        <taxon>Entelegynae</taxon>
        <taxon>Araneoidea</taxon>
        <taxon>Nephilidae</taxon>
        <taxon>Trichonephila</taxon>
        <taxon>Trichonephila inaurata</taxon>
    </lineage>
</organism>
<sequence>MQFKRILHLPTVGRTSTISSIPIVYWRDSPQIEFALFRPEERKYFRREILTKVGRMNSTFLFCDQVRHLISEDSNIGRGPLNINV</sequence>
<dbReference type="AlphaFoldDB" id="A0A8X7C7C7"/>
<dbReference type="Proteomes" id="UP000886998">
    <property type="component" value="Unassembled WGS sequence"/>
</dbReference>
<name>A0A8X7C7C7_9ARAC</name>
<gene>
    <name evidence="1" type="ORF">TNIN_393541</name>
</gene>
<reference evidence="1" key="1">
    <citation type="submission" date="2020-08" db="EMBL/GenBank/DDBJ databases">
        <title>Multicomponent nature underlies the extraordinary mechanical properties of spider dragline silk.</title>
        <authorList>
            <person name="Kono N."/>
            <person name="Nakamura H."/>
            <person name="Mori M."/>
            <person name="Yoshida Y."/>
            <person name="Ohtoshi R."/>
            <person name="Malay A.D."/>
            <person name="Moran D.A.P."/>
            <person name="Tomita M."/>
            <person name="Numata K."/>
            <person name="Arakawa K."/>
        </authorList>
    </citation>
    <scope>NUCLEOTIDE SEQUENCE</scope>
</reference>
<evidence type="ECO:0000313" key="1">
    <source>
        <dbReference type="EMBL" id="GFY54919.1"/>
    </source>
</evidence>
<keyword evidence="2" id="KW-1185">Reference proteome</keyword>